<reference evidence="1" key="1">
    <citation type="submission" date="2018-05" db="EMBL/GenBank/DDBJ databases">
        <authorList>
            <person name="Lanie J.A."/>
            <person name="Ng W.-L."/>
            <person name="Kazmierczak K.M."/>
            <person name="Andrzejewski T.M."/>
            <person name="Davidsen T.M."/>
            <person name="Wayne K.J."/>
            <person name="Tettelin H."/>
            <person name="Glass J.I."/>
            <person name="Rusch D."/>
            <person name="Podicherti R."/>
            <person name="Tsui H.-C.T."/>
            <person name="Winkler M.E."/>
        </authorList>
    </citation>
    <scope>NUCLEOTIDE SEQUENCE</scope>
</reference>
<gene>
    <name evidence="1" type="ORF">METZ01_LOCUS392974</name>
</gene>
<accession>A0A382V0Y4</accession>
<protein>
    <submittedName>
        <fullName evidence="1">Uncharacterized protein</fullName>
    </submittedName>
</protein>
<organism evidence="1">
    <name type="scientific">marine metagenome</name>
    <dbReference type="NCBI Taxonomy" id="408172"/>
    <lineage>
        <taxon>unclassified sequences</taxon>
        <taxon>metagenomes</taxon>
        <taxon>ecological metagenomes</taxon>
    </lineage>
</organism>
<dbReference type="EMBL" id="UINC01148311">
    <property type="protein sequence ID" value="SVD40120.1"/>
    <property type="molecule type" value="Genomic_DNA"/>
</dbReference>
<sequence length="288" mass="33231">DGDGIVDSLDICWGNDSTGDSDGDGLCSDGDQCPDGPFLYGEEVDDNGCAYFERPIPWNSGPYTTNYMGTVDDFTIPQPIDENLNLTNNWEFEEEWNGKNNYVFVIYNPLNPDSVITWNSANPVGQATELSLMFEKSPDNVHYFFGSYRDGGWIGDVTYMSGRVNTALAGMNEEDREHWRDRVHYIAMDANFLDGSIAEFIEEKESPAWFCIDRLQRWQEVGSFWDLNFNQNFSWYRFHFIANEPIYLNFEFNLERELAAMEYHTSIPCHERNFVPEKCIKGESVTIF</sequence>
<feature type="non-terminal residue" evidence="1">
    <location>
        <position position="288"/>
    </location>
</feature>
<name>A0A382V0Y4_9ZZZZ</name>
<feature type="non-terminal residue" evidence="1">
    <location>
        <position position="1"/>
    </location>
</feature>
<dbReference type="AlphaFoldDB" id="A0A382V0Y4"/>
<proteinExistence type="predicted"/>
<evidence type="ECO:0000313" key="1">
    <source>
        <dbReference type="EMBL" id="SVD40120.1"/>
    </source>
</evidence>